<name>A0A5Q0HA28_SACSY</name>
<dbReference type="PANTHER" id="PTHR31157">
    <property type="entry name" value="SCP DOMAIN-CONTAINING PROTEIN"/>
    <property type="match status" value="1"/>
</dbReference>
<dbReference type="Gene3D" id="3.40.33.10">
    <property type="entry name" value="CAP"/>
    <property type="match status" value="1"/>
</dbReference>
<gene>
    <name evidence="3" type="ORF">EKG83_39990</name>
</gene>
<evidence type="ECO:0000313" key="4">
    <source>
        <dbReference type="Proteomes" id="UP000325787"/>
    </source>
</evidence>
<dbReference type="EMBL" id="CP034550">
    <property type="protein sequence ID" value="QFZ22793.1"/>
    <property type="molecule type" value="Genomic_DNA"/>
</dbReference>
<sequence>MSARRGNRSVIGGLVGLLLGAAGATGVAFASPEQLAPFVGNSAAQSAGPDNNNTGVGGVGGIGEPARTDEPVVVVPTTTGTTTTGTTTTTTPTTTTTGATTTTTTGATTTTAPSTSSVAPTTTPPVQATPAEEVVALVNEARDLAGCKPLTVDERVVEAAQGHSTDMAERDYFSHTTPDGVDFAQRMRTAGYPSPGGENIAKGQRSAEQVMRAWMNSDGHRRNILNCGFTTIGVGLDTRGWYWTQNFGW</sequence>
<evidence type="ECO:0000313" key="3">
    <source>
        <dbReference type="EMBL" id="QFZ22793.1"/>
    </source>
</evidence>
<dbReference type="InterPro" id="IPR014044">
    <property type="entry name" value="CAP_dom"/>
</dbReference>
<dbReference type="PANTHER" id="PTHR31157:SF1">
    <property type="entry name" value="SCP DOMAIN-CONTAINING PROTEIN"/>
    <property type="match status" value="1"/>
</dbReference>
<dbReference type="InterPro" id="IPR035940">
    <property type="entry name" value="CAP_sf"/>
</dbReference>
<reference evidence="4" key="1">
    <citation type="journal article" date="2021" name="Curr. Microbiol.">
        <title>Complete genome of nocamycin-producing strain Saccharothrix syringae NRRL B-16468 reveals the biosynthetic potential for secondary metabolites.</title>
        <authorList>
            <person name="Mo X."/>
            <person name="Yang S."/>
        </authorList>
    </citation>
    <scope>NUCLEOTIDE SEQUENCE [LARGE SCALE GENOMIC DNA]</scope>
    <source>
        <strain evidence="4">ATCC 51364 / DSM 43886 / JCM 6844 / KCTC 9398 / NBRC 14523 / NRRL B-16468 / INA 2240</strain>
    </source>
</reference>
<protein>
    <submittedName>
        <fullName evidence="3">CAP domain-containing protein</fullName>
    </submittedName>
</protein>
<feature type="domain" description="SCP" evidence="2">
    <location>
        <begin position="136"/>
        <end position="247"/>
    </location>
</feature>
<dbReference type="OrthoDB" id="8611574at2"/>
<dbReference type="Proteomes" id="UP000325787">
    <property type="component" value="Chromosome"/>
</dbReference>
<dbReference type="KEGG" id="ssyi:EKG83_39990"/>
<feature type="compositionally biased region" description="Polar residues" evidence="1">
    <location>
        <begin position="42"/>
        <end position="54"/>
    </location>
</feature>
<dbReference type="SUPFAM" id="SSF55797">
    <property type="entry name" value="PR-1-like"/>
    <property type="match status" value="1"/>
</dbReference>
<keyword evidence="4" id="KW-1185">Reference proteome</keyword>
<organism evidence="3 4">
    <name type="scientific">Saccharothrix syringae</name>
    <name type="common">Nocardiopsis syringae</name>
    <dbReference type="NCBI Taxonomy" id="103733"/>
    <lineage>
        <taxon>Bacteria</taxon>
        <taxon>Bacillati</taxon>
        <taxon>Actinomycetota</taxon>
        <taxon>Actinomycetes</taxon>
        <taxon>Pseudonocardiales</taxon>
        <taxon>Pseudonocardiaceae</taxon>
        <taxon>Saccharothrix</taxon>
    </lineage>
</organism>
<dbReference type="AlphaFoldDB" id="A0A5Q0HA28"/>
<dbReference type="Pfam" id="PF00188">
    <property type="entry name" value="CAP"/>
    <property type="match status" value="1"/>
</dbReference>
<evidence type="ECO:0000256" key="1">
    <source>
        <dbReference type="SAM" id="MobiDB-lite"/>
    </source>
</evidence>
<accession>A0A5Q0HA28</accession>
<proteinExistence type="predicted"/>
<feature type="compositionally biased region" description="Low complexity" evidence="1">
    <location>
        <begin position="71"/>
        <end position="126"/>
    </location>
</feature>
<feature type="region of interest" description="Disordered" evidence="1">
    <location>
        <begin position="41"/>
        <end position="126"/>
    </location>
</feature>
<evidence type="ECO:0000259" key="2">
    <source>
        <dbReference type="Pfam" id="PF00188"/>
    </source>
</evidence>
<dbReference type="CDD" id="cd05379">
    <property type="entry name" value="CAP_bacterial"/>
    <property type="match status" value="1"/>
</dbReference>